<keyword evidence="1" id="KW-0812">Transmembrane</keyword>
<accession>A0A9D2L3K4</accession>
<dbReference type="AlphaFoldDB" id="A0A9D2L3K4"/>
<name>A0A9D2L3K4_9BACT</name>
<organism evidence="2 3">
    <name type="scientific">Candidatus Alistipes avicola</name>
    <dbReference type="NCBI Taxonomy" id="2838432"/>
    <lineage>
        <taxon>Bacteria</taxon>
        <taxon>Pseudomonadati</taxon>
        <taxon>Bacteroidota</taxon>
        <taxon>Bacteroidia</taxon>
        <taxon>Bacteroidales</taxon>
        <taxon>Rikenellaceae</taxon>
        <taxon>Alistipes</taxon>
    </lineage>
</organism>
<reference evidence="2" key="2">
    <citation type="submission" date="2021-04" db="EMBL/GenBank/DDBJ databases">
        <authorList>
            <person name="Gilroy R."/>
        </authorList>
    </citation>
    <scope>NUCLEOTIDE SEQUENCE</scope>
    <source>
        <strain evidence="2">CHK169-11906</strain>
    </source>
</reference>
<evidence type="ECO:0000313" key="3">
    <source>
        <dbReference type="Proteomes" id="UP000824259"/>
    </source>
</evidence>
<keyword evidence="1" id="KW-1133">Transmembrane helix</keyword>
<feature type="transmembrane region" description="Helical" evidence="1">
    <location>
        <begin position="270"/>
        <end position="295"/>
    </location>
</feature>
<feature type="transmembrane region" description="Helical" evidence="1">
    <location>
        <begin position="173"/>
        <end position="195"/>
    </location>
</feature>
<feature type="transmembrane region" description="Helical" evidence="1">
    <location>
        <begin position="240"/>
        <end position="258"/>
    </location>
</feature>
<dbReference type="Pfam" id="PF14093">
    <property type="entry name" value="DUF4271"/>
    <property type="match status" value="1"/>
</dbReference>
<proteinExistence type="predicted"/>
<protein>
    <submittedName>
        <fullName evidence="2">DUF4271 domain-containing protein</fullName>
    </submittedName>
</protein>
<feature type="transmembrane region" description="Helical" evidence="1">
    <location>
        <begin position="216"/>
        <end position="234"/>
    </location>
</feature>
<comment type="caution">
    <text evidence="2">The sequence shown here is derived from an EMBL/GenBank/DDBJ whole genome shotgun (WGS) entry which is preliminary data.</text>
</comment>
<feature type="transmembrane region" description="Helical" evidence="1">
    <location>
        <begin position="134"/>
        <end position="153"/>
    </location>
</feature>
<reference evidence="2" key="1">
    <citation type="journal article" date="2021" name="PeerJ">
        <title>Extensive microbial diversity within the chicken gut microbiome revealed by metagenomics and culture.</title>
        <authorList>
            <person name="Gilroy R."/>
            <person name="Ravi A."/>
            <person name="Getino M."/>
            <person name="Pursley I."/>
            <person name="Horton D.L."/>
            <person name="Alikhan N.F."/>
            <person name="Baker D."/>
            <person name="Gharbi K."/>
            <person name="Hall N."/>
            <person name="Watson M."/>
            <person name="Adriaenssens E.M."/>
            <person name="Foster-Nyarko E."/>
            <person name="Jarju S."/>
            <person name="Secka A."/>
            <person name="Antonio M."/>
            <person name="Oren A."/>
            <person name="Chaudhuri R.R."/>
            <person name="La Ragione R."/>
            <person name="Hildebrand F."/>
            <person name="Pallen M.J."/>
        </authorList>
    </citation>
    <scope>NUCLEOTIDE SEQUENCE</scope>
    <source>
        <strain evidence="2">CHK169-11906</strain>
    </source>
</reference>
<evidence type="ECO:0000313" key="2">
    <source>
        <dbReference type="EMBL" id="HJA98813.1"/>
    </source>
</evidence>
<keyword evidence="1" id="KW-0472">Membrane</keyword>
<dbReference type="InterPro" id="IPR025367">
    <property type="entry name" value="DUF4271"/>
</dbReference>
<evidence type="ECO:0000256" key="1">
    <source>
        <dbReference type="SAM" id="Phobius"/>
    </source>
</evidence>
<dbReference type="EMBL" id="DWYR01000011">
    <property type="protein sequence ID" value="HJA98813.1"/>
    <property type="molecule type" value="Genomic_DNA"/>
</dbReference>
<feature type="transmembrane region" description="Helical" evidence="1">
    <location>
        <begin position="85"/>
        <end position="105"/>
    </location>
</feature>
<sequence length="297" mass="32748">MARQIDITDSLTTTTLDTLPDVENGDSLQLVSSDPQQDSLVLVPDTLCPAPIPPVTAEEVFGTSSALVYTPRTNQNTSPIYESGLFQGIVLALTLAYLFVICRSLRETYDLLRKISLDPAKKGRMAEVQGSSNVRFLWAMTIIGIPTLSLFLLRMVDLQIPLSTIMAPHWIPLSGILIIVAIATIALYQIGLLWLTGNISLSQSTTSLLIDLKFNYFSLGSILLCPLILLYLLTPSGTGHGILYCIWGVLGIVVFLYLKDSFTLFLSKKIPILHWILYLCAVEIFPLSLIGFWVAKI</sequence>
<gene>
    <name evidence="2" type="ORF">H9779_04325</name>
</gene>
<dbReference type="Proteomes" id="UP000824259">
    <property type="component" value="Unassembled WGS sequence"/>
</dbReference>